<sequence length="123" mass="14173">MDLMSKTNLILDFLYGATGLLWCIFSIGRLIIKKRIFDYYDFCGKNGSSSDFNKKPFNSIIGPFALIYFFKELPSKKRNPEFYADTKTQSLISELKGFSKIFGYLLLSCIVIILFTMIFKLDA</sequence>
<evidence type="ECO:0000313" key="3">
    <source>
        <dbReference type="Proteomes" id="UP000218267"/>
    </source>
</evidence>
<keyword evidence="1" id="KW-0472">Membrane</keyword>
<reference evidence="2 3" key="1">
    <citation type="journal article" date="2018" name="Mar. Genomics">
        <title>Complete genome sequence of Marinifilaceae bacterium strain SPP2, isolated from the Antarctic marine sediment.</title>
        <authorList>
            <person name="Watanabe M."/>
            <person name="Kojima H."/>
            <person name="Fukui M."/>
        </authorList>
    </citation>
    <scope>NUCLEOTIDE SEQUENCE [LARGE SCALE GENOMIC DNA]</scope>
    <source>
        <strain evidence="2 3">SPP2</strain>
    </source>
</reference>
<keyword evidence="3" id="KW-1185">Reference proteome</keyword>
<dbReference type="Proteomes" id="UP000218267">
    <property type="component" value="Chromosome"/>
</dbReference>
<feature type="transmembrane region" description="Helical" evidence="1">
    <location>
        <begin position="101"/>
        <end position="119"/>
    </location>
</feature>
<accession>A0A1Y1CM41</accession>
<reference evidence="3" key="2">
    <citation type="journal article" date="2020" name="Antonie Van Leeuwenhoek">
        <title>Labilibaculum antarcticum sp. nov., a novel facultative anaerobic, psychrotorelant bacterium isolated from marine sediment of Antarctica.</title>
        <authorList>
            <person name="Watanabe M."/>
            <person name="Kojima H."/>
            <person name="Fukui M."/>
        </authorList>
    </citation>
    <scope>NUCLEOTIDE SEQUENCE [LARGE SCALE GENOMIC DNA]</scope>
    <source>
        <strain evidence="3">SPP2</strain>
    </source>
</reference>
<protein>
    <submittedName>
        <fullName evidence="2">Uncharacterized protein</fullName>
    </submittedName>
</protein>
<keyword evidence="1" id="KW-1133">Transmembrane helix</keyword>
<dbReference type="KEGG" id="mbas:ALGA_3176"/>
<dbReference type="EMBL" id="AP018042">
    <property type="protein sequence ID" value="BAX81476.1"/>
    <property type="molecule type" value="Genomic_DNA"/>
</dbReference>
<dbReference type="AlphaFoldDB" id="A0A1Y1CM41"/>
<evidence type="ECO:0000313" key="2">
    <source>
        <dbReference type="EMBL" id="BAX81476.1"/>
    </source>
</evidence>
<gene>
    <name evidence="2" type="ORF">ALGA_3176</name>
</gene>
<proteinExistence type="predicted"/>
<keyword evidence="1" id="KW-0812">Transmembrane</keyword>
<organism evidence="2 3">
    <name type="scientific">Labilibaculum antarcticum</name>
    <dbReference type="NCBI Taxonomy" id="1717717"/>
    <lineage>
        <taxon>Bacteria</taxon>
        <taxon>Pseudomonadati</taxon>
        <taxon>Bacteroidota</taxon>
        <taxon>Bacteroidia</taxon>
        <taxon>Marinilabiliales</taxon>
        <taxon>Marinifilaceae</taxon>
        <taxon>Labilibaculum</taxon>
    </lineage>
</organism>
<name>A0A1Y1CM41_9BACT</name>
<feature type="transmembrane region" description="Helical" evidence="1">
    <location>
        <begin position="13"/>
        <end position="32"/>
    </location>
</feature>
<evidence type="ECO:0000256" key="1">
    <source>
        <dbReference type="SAM" id="Phobius"/>
    </source>
</evidence>